<evidence type="ECO:0000313" key="4">
    <source>
        <dbReference type="Proteomes" id="UP000240912"/>
    </source>
</evidence>
<evidence type="ECO:0000313" key="3">
    <source>
        <dbReference type="EMBL" id="PST82383.1"/>
    </source>
</evidence>
<dbReference type="AlphaFoldDB" id="A0A2T3HJ02"/>
<sequence length="225" mass="24856">MNNLSAELDSQREVARQLRCPEGEGGIRTATGMEHNNANMIRKTLDGLEPASGSDVLELGFGNAAHLNYLFSKYRNLRYTGADISETMLVEARNIAAVSDWAPRTRFLLTDGKTLPFDNATFDGAFSVNTIYFWEDPLAYAGEISRVLKPGGCVCLGFCSAQFMEKLPFTQFGFTLYEPEQIARLMMAVGFGGVSNTHFEETITAPNGVTVERDFYVMKFTALLG</sequence>
<dbReference type="Gene3D" id="3.40.50.150">
    <property type="entry name" value="Vaccinia Virus protein VP39"/>
    <property type="match status" value="1"/>
</dbReference>
<accession>A0A2T3HJ02</accession>
<keyword evidence="1 3" id="KW-0808">Transferase</keyword>
<dbReference type="InterPro" id="IPR013216">
    <property type="entry name" value="Methyltransf_11"/>
</dbReference>
<dbReference type="GO" id="GO:0032259">
    <property type="term" value="P:methylation"/>
    <property type="evidence" value="ECO:0007669"/>
    <property type="project" value="UniProtKB-KW"/>
</dbReference>
<dbReference type="InterPro" id="IPR050447">
    <property type="entry name" value="Erg6_SMT_methyltransf"/>
</dbReference>
<evidence type="ECO:0000256" key="1">
    <source>
        <dbReference type="ARBA" id="ARBA00022679"/>
    </source>
</evidence>
<gene>
    <name evidence="3" type="ORF">C7T94_16535</name>
</gene>
<dbReference type="RefSeq" id="WP_107216652.1">
    <property type="nucleotide sequence ID" value="NZ_KZ686270.1"/>
</dbReference>
<keyword evidence="3" id="KW-0489">Methyltransferase</keyword>
<comment type="caution">
    <text evidence="3">The sequence shown here is derived from an EMBL/GenBank/DDBJ whole genome shotgun (WGS) entry which is preliminary data.</text>
</comment>
<reference evidence="3 4" key="1">
    <citation type="submission" date="2018-03" db="EMBL/GenBank/DDBJ databases">
        <authorList>
            <person name="Keele B.F."/>
        </authorList>
    </citation>
    <scope>NUCLEOTIDE SEQUENCE [LARGE SCALE GENOMIC DNA]</scope>
    <source>
        <strain evidence="3 4">YL28-9</strain>
    </source>
</reference>
<protein>
    <submittedName>
        <fullName evidence="3">Class I SAM-dependent methyltransferase</fullName>
    </submittedName>
</protein>
<dbReference type="Proteomes" id="UP000240912">
    <property type="component" value="Unassembled WGS sequence"/>
</dbReference>
<dbReference type="PANTHER" id="PTHR44068:SF11">
    <property type="entry name" value="GERANYL DIPHOSPHATE 2-C-METHYLTRANSFERASE"/>
    <property type="match status" value="1"/>
</dbReference>
<organism evidence="3 4">
    <name type="scientific">Pedobacter yulinensis</name>
    <dbReference type="NCBI Taxonomy" id="2126353"/>
    <lineage>
        <taxon>Bacteria</taxon>
        <taxon>Pseudomonadati</taxon>
        <taxon>Bacteroidota</taxon>
        <taxon>Sphingobacteriia</taxon>
        <taxon>Sphingobacteriales</taxon>
        <taxon>Sphingobacteriaceae</taxon>
        <taxon>Pedobacter</taxon>
    </lineage>
</organism>
<dbReference type="InterPro" id="IPR029063">
    <property type="entry name" value="SAM-dependent_MTases_sf"/>
</dbReference>
<feature type="domain" description="Methyltransferase type 11" evidence="2">
    <location>
        <begin position="57"/>
        <end position="155"/>
    </location>
</feature>
<dbReference type="SUPFAM" id="SSF53335">
    <property type="entry name" value="S-adenosyl-L-methionine-dependent methyltransferases"/>
    <property type="match status" value="1"/>
</dbReference>
<dbReference type="PANTHER" id="PTHR44068">
    <property type="entry name" value="ZGC:194242"/>
    <property type="match status" value="1"/>
</dbReference>
<keyword evidence="4" id="KW-1185">Reference proteome</keyword>
<dbReference type="EMBL" id="PYLS01000006">
    <property type="protein sequence ID" value="PST82383.1"/>
    <property type="molecule type" value="Genomic_DNA"/>
</dbReference>
<evidence type="ECO:0000259" key="2">
    <source>
        <dbReference type="Pfam" id="PF08241"/>
    </source>
</evidence>
<name>A0A2T3HJ02_9SPHI</name>
<dbReference type="OrthoDB" id="9770553at2"/>
<proteinExistence type="predicted"/>
<dbReference type="GO" id="GO:0008757">
    <property type="term" value="F:S-adenosylmethionine-dependent methyltransferase activity"/>
    <property type="evidence" value="ECO:0007669"/>
    <property type="project" value="InterPro"/>
</dbReference>
<dbReference type="CDD" id="cd02440">
    <property type="entry name" value="AdoMet_MTases"/>
    <property type="match status" value="1"/>
</dbReference>
<dbReference type="Pfam" id="PF08241">
    <property type="entry name" value="Methyltransf_11"/>
    <property type="match status" value="1"/>
</dbReference>